<dbReference type="Gene3D" id="3.40.640.10">
    <property type="entry name" value="Type I PLP-dependent aspartate aminotransferase-like (Major domain)"/>
    <property type="match status" value="1"/>
</dbReference>
<dbReference type="NCBIfam" id="NF004755">
    <property type="entry name" value="PRK06082.1"/>
    <property type="match status" value="1"/>
</dbReference>
<dbReference type="PANTHER" id="PTHR43094:SF1">
    <property type="entry name" value="AMINOTRANSFERASE CLASS-III"/>
    <property type="match status" value="1"/>
</dbReference>
<name>A0A0H2MIH1_9PROT</name>
<dbReference type="CDD" id="cd00610">
    <property type="entry name" value="OAT_like"/>
    <property type="match status" value="1"/>
</dbReference>
<dbReference type="Pfam" id="PF00202">
    <property type="entry name" value="Aminotran_3"/>
    <property type="match status" value="1"/>
</dbReference>
<keyword evidence="6" id="KW-1185">Reference proteome</keyword>
<dbReference type="PANTHER" id="PTHR43094">
    <property type="entry name" value="AMINOTRANSFERASE"/>
    <property type="match status" value="1"/>
</dbReference>
<evidence type="ECO:0000256" key="2">
    <source>
        <dbReference type="ARBA" id="ARBA00022898"/>
    </source>
</evidence>
<keyword evidence="2 3" id="KW-0663">Pyridoxal phosphate</keyword>
<protein>
    <submittedName>
        <fullName evidence="5">4-aminobutyrate aminotransferase</fullName>
        <ecNumber evidence="5">2.6.1.19</ecNumber>
    </submittedName>
</protein>
<dbReference type="Gene3D" id="3.90.1150.10">
    <property type="entry name" value="Aspartate Aminotransferase, domain 1"/>
    <property type="match status" value="1"/>
</dbReference>
<dbReference type="STRING" id="1489064.WH96_01335"/>
<evidence type="ECO:0000256" key="4">
    <source>
        <dbReference type="SAM" id="MobiDB-lite"/>
    </source>
</evidence>
<dbReference type="RefSeq" id="WP_047762324.1">
    <property type="nucleotide sequence ID" value="NZ_LAQL01000002.1"/>
</dbReference>
<keyword evidence="5" id="KW-0032">Aminotransferase</keyword>
<feature type="region of interest" description="Disordered" evidence="4">
    <location>
        <begin position="1"/>
        <end position="35"/>
    </location>
</feature>
<dbReference type="InterPro" id="IPR015421">
    <property type="entry name" value="PyrdxlP-dep_Trfase_major"/>
</dbReference>
<accession>A0A0H2MIH1</accession>
<keyword evidence="5" id="KW-0808">Transferase</keyword>
<comment type="similarity">
    <text evidence="1 3">Belongs to the class-III pyridoxal-phosphate-dependent aminotransferase family.</text>
</comment>
<comment type="caution">
    <text evidence="5">The sequence shown here is derived from an EMBL/GenBank/DDBJ whole genome shotgun (WGS) entry which is preliminary data.</text>
</comment>
<dbReference type="EC" id="2.6.1.19" evidence="5"/>
<feature type="compositionally biased region" description="Polar residues" evidence="4">
    <location>
        <begin position="1"/>
        <end position="14"/>
    </location>
</feature>
<evidence type="ECO:0000256" key="3">
    <source>
        <dbReference type="RuleBase" id="RU003560"/>
    </source>
</evidence>
<dbReference type="InterPro" id="IPR015424">
    <property type="entry name" value="PyrdxlP-dep_Trfase"/>
</dbReference>
<dbReference type="PIRSF" id="PIRSF000521">
    <property type="entry name" value="Transaminase_4ab_Lys_Orn"/>
    <property type="match status" value="1"/>
</dbReference>
<dbReference type="Proteomes" id="UP000035444">
    <property type="component" value="Unassembled WGS sequence"/>
</dbReference>
<dbReference type="GO" id="GO:0034386">
    <property type="term" value="F:4-aminobutyrate:2-oxoglutarate transaminase activity"/>
    <property type="evidence" value="ECO:0007669"/>
    <property type="project" value="UniProtKB-EC"/>
</dbReference>
<evidence type="ECO:0000256" key="1">
    <source>
        <dbReference type="ARBA" id="ARBA00008954"/>
    </source>
</evidence>
<reference evidence="5 6" key="1">
    <citation type="submission" date="2015-03" db="EMBL/GenBank/DDBJ databases">
        <title>Genome Sequence of Kiloniella spongiae MEBiC09566, isolated from a marine sponge.</title>
        <authorList>
            <person name="Shao Z."/>
            <person name="Wang L."/>
            <person name="Li X."/>
        </authorList>
    </citation>
    <scope>NUCLEOTIDE SEQUENCE [LARGE SCALE GENOMIC DNA]</scope>
    <source>
        <strain evidence="5 6">MEBiC09566</strain>
    </source>
</reference>
<evidence type="ECO:0000313" key="6">
    <source>
        <dbReference type="Proteomes" id="UP000035444"/>
    </source>
</evidence>
<evidence type="ECO:0000313" key="5">
    <source>
        <dbReference type="EMBL" id="KLN62198.1"/>
    </source>
</evidence>
<dbReference type="InterPro" id="IPR005814">
    <property type="entry name" value="Aminotrans_3"/>
</dbReference>
<dbReference type="SUPFAM" id="SSF53383">
    <property type="entry name" value="PLP-dependent transferases"/>
    <property type="match status" value="1"/>
</dbReference>
<proteinExistence type="inferred from homology"/>
<gene>
    <name evidence="5" type="ORF">WH96_01335</name>
</gene>
<dbReference type="OrthoDB" id="9801834at2"/>
<dbReference type="AlphaFoldDB" id="A0A0H2MIH1"/>
<dbReference type="PATRIC" id="fig|1489064.4.peg.1187"/>
<dbReference type="GO" id="GO:0030170">
    <property type="term" value="F:pyridoxal phosphate binding"/>
    <property type="evidence" value="ECO:0007669"/>
    <property type="project" value="InterPro"/>
</dbReference>
<sequence length="464" mass="51317">MNNNNIQPTNQRTPQGAEGDVNHSPRRKDWHDRNINSDAKDLLRRDEKVFLHQSVSTPCLSVIKKAEGIWIEDNRGHRFMDFHGNNVHHIGYGHPRLKQAIKQQLDDLPFAPRRFTCDPAVELAEKLTDLAPGDLSKVLFATGGSDAIEIALAYARAKTGRFKTISFWDSFHGAGFGARSIGGEEMFRSGPIGPLLPGTEHVPPFGDYRNAWGVKEGSAELCANTIRYVLEKEGDVAAVIAEPTRAIPYIAPPGFWKKVREACNDFGALLIFDEIPTGLGKTGKMFSCEYDDVIPDILVVGKSLGGGILPIAATICRPELDIADRYAYGHYTHEKNPVTTRAALTTLQIVEEEGLVENAANVGTFALERLQEMQQRHPLIGDVRGRGCLFGAELVTDRDTREPANNAADMVLYHALDKGLSFKTTMGNVLTFTPALVTTQQDMEYAMNIIDICLDEVEKKLGYR</sequence>
<dbReference type="InterPro" id="IPR015422">
    <property type="entry name" value="PyrdxlP-dep_Trfase_small"/>
</dbReference>
<dbReference type="EMBL" id="LAQL01000002">
    <property type="protein sequence ID" value="KLN62198.1"/>
    <property type="molecule type" value="Genomic_DNA"/>
</dbReference>
<organism evidence="5 6">
    <name type="scientific">Kiloniella spongiae</name>
    <dbReference type="NCBI Taxonomy" id="1489064"/>
    <lineage>
        <taxon>Bacteria</taxon>
        <taxon>Pseudomonadati</taxon>
        <taxon>Pseudomonadota</taxon>
        <taxon>Alphaproteobacteria</taxon>
        <taxon>Rhodospirillales</taxon>
        <taxon>Kiloniellaceae</taxon>
        <taxon>Kiloniella</taxon>
    </lineage>
</organism>
<feature type="compositionally biased region" description="Basic and acidic residues" evidence="4">
    <location>
        <begin position="20"/>
        <end position="35"/>
    </location>
</feature>